<protein>
    <recommendedName>
        <fullName evidence="7">Thyroxine-binding globulin</fullName>
    </recommendedName>
    <alternativeName>
        <fullName evidence="9">Serpin A7</fullName>
    </alternativeName>
    <alternativeName>
        <fullName evidence="8">T4-binding globulin</fullName>
    </alternativeName>
</protein>
<dbReference type="Proteomes" id="UP000265120">
    <property type="component" value="Chromosome Z"/>
</dbReference>
<dbReference type="SUPFAM" id="SSF56574">
    <property type="entry name" value="Serpins"/>
    <property type="match status" value="1"/>
</dbReference>
<keyword evidence="3" id="KW-0964">Secreted</keyword>
<dbReference type="InParanoid" id="A0A3P8VSZ6"/>
<dbReference type="GO" id="GO:0005615">
    <property type="term" value="C:extracellular space"/>
    <property type="evidence" value="ECO:0007669"/>
    <property type="project" value="InterPro"/>
</dbReference>
<sequence length="412" mass="46049">MLFTMRSTLSFWILSAVVCLGRSHHHLGHGQDTAADEDSNALSLVSSANREFAFNLYRKLSTHPESKGKNVFYSPRSVSLALAALAVGARGDTHRQLFDGLGFNSSLLQQTDVDRAFRAALRNETSSSQDTSEGTAAFLDRKFQPNPDFLQVLKESYSTEAFNVEFAKKQESLDTINGYVSGKTGGKIDKLLDSVEDDVAMYLVSYIYFKGKWKTPFDPTRTRKENFTVDENNKVLVDMMSTEEFVDIYQDLGLNTKVLHLPFNSTYSMVLLLPDNMEELEKTICPVHVTKWLKWTKPRKYELYLPKFSIKTSYDMKDALSEMGMTDMFGSSANLRGISEKAKLAVSKVVHKATLDVDEAGATAAAATGIGIMLLSFQTVPVLRFDRPFMVLIVDRTAEDVLFVGKIVNPTL</sequence>
<feature type="domain" description="Serpin" evidence="12">
    <location>
        <begin position="54"/>
        <end position="410"/>
    </location>
</feature>
<keyword evidence="14" id="KW-1185">Reference proteome</keyword>
<dbReference type="Ensembl" id="ENSCSET00000016629.1">
    <property type="protein sequence ID" value="ENSCSEP00000016421.1"/>
    <property type="gene ID" value="ENSCSEG00000010560.1"/>
</dbReference>
<dbReference type="PROSITE" id="PS00284">
    <property type="entry name" value="SERPIN"/>
    <property type="match status" value="1"/>
</dbReference>
<dbReference type="Gene3D" id="3.30.497.10">
    <property type="entry name" value="Antithrombin, subunit I, domain 2"/>
    <property type="match status" value="1"/>
</dbReference>
<dbReference type="InterPro" id="IPR000215">
    <property type="entry name" value="Serpin_fam"/>
</dbReference>
<organism evidence="13 14">
    <name type="scientific">Cynoglossus semilaevis</name>
    <name type="common">Tongue sole</name>
    <dbReference type="NCBI Taxonomy" id="244447"/>
    <lineage>
        <taxon>Eukaryota</taxon>
        <taxon>Metazoa</taxon>
        <taxon>Chordata</taxon>
        <taxon>Craniata</taxon>
        <taxon>Vertebrata</taxon>
        <taxon>Euteleostomi</taxon>
        <taxon>Actinopterygii</taxon>
        <taxon>Neopterygii</taxon>
        <taxon>Teleostei</taxon>
        <taxon>Neoteleostei</taxon>
        <taxon>Acanthomorphata</taxon>
        <taxon>Carangaria</taxon>
        <taxon>Pleuronectiformes</taxon>
        <taxon>Pleuronectoidei</taxon>
        <taxon>Cynoglossidae</taxon>
        <taxon>Cynoglossinae</taxon>
        <taxon>Cynoglossus</taxon>
    </lineage>
</organism>
<evidence type="ECO:0000313" key="13">
    <source>
        <dbReference type="Ensembl" id="ENSCSEP00000016421.1"/>
    </source>
</evidence>
<keyword evidence="4 11" id="KW-0732">Signal</keyword>
<evidence type="ECO:0000256" key="10">
    <source>
        <dbReference type="RuleBase" id="RU000411"/>
    </source>
</evidence>
<feature type="chain" id="PRO_5018143335" description="Thyroxine-binding globulin" evidence="11">
    <location>
        <begin position="24"/>
        <end position="412"/>
    </location>
</feature>
<dbReference type="GO" id="GO:0004867">
    <property type="term" value="F:serine-type endopeptidase inhibitor activity"/>
    <property type="evidence" value="ECO:0007669"/>
    <property type="project" value="InterPro"/>
</dbReference>
<evidence type="ECO:0000313" key="14">
    <source>
        <dbReference type="Proteomes" id="UP000265120"/>
    </source>
</evidence>
<dbReference type="Pfam" id="PF00079">
    <property type="entry name" value="Serpin"/>
    <property type="match status" value="1"/>
</dbReference>
<dbReference type="PANTHER" id="PTHR11461">
    <property type="entry name" value="SERINE PROTEASE INHIBITOR, SERPIN"/>
    <property type="match status" value="1"/>
</dbReference>
<dbReference type="OrthoDB" id="671595at2759"/>
<comment type="function">
    <text evidence="6">Major thyroid hormone transport protein in serum.</text>
</comment>
<dbReference type="GeneTree" id="ENSGT00940000164899"/>
<proteinExistence type="inferred from homology"/>
<evidence type="ECO:0000256" key="9">
    <source>
        <dbReference type="ARBA" id="ARBA00043177"/>
    </source>
</evidence>
<dbReference type="FunCoup" id="A0A3P8VSZ6">
    <property type="interactions" value="3"/>
</dbReference>
<dbReference type="InterPro" id="IPR042178">
    <property type="entry name" value="Serpin_sf_1"/>
</dbReference>
<evidence type="ECO:0000259" key="12">
    <source>
        <dbReference type="SMART" id="SM00093"/>
    </source>
</evidence>
<dbReference type="FunFam" id="3.30.497.10:FF:000001">
    <property type="entry name" value="Serine protease inhibitor"/>
    <property type="match status" value="1"/>
</dbReference>
<evidence type="ECO:0000256" key="11">
    <source>
        <dbReference type="SAM" id="SignalP"/>
    </source>
</evidence>
<evidence type="ECO:0000256" key="8">
    <source>
        <dbReference type="ARBA" id="ARBA00042967"/>
    </source>
</evidence>
<dbReference type="SMART" id="SM00093">
    <property type="entry name" value="SERPIN"/>
    <property type="match status" value="1"/>
</dbReference>
<evidence type="ECO:0000256" key="7">
    <source>
        <dbReference type="ARBA" id="ARBA00039512"/>
    </source>
</evidence>
<dbReference type="STRING" id="244447.ENSCSEP00000016421"/>
<dbReference type="KEGG" id="csem:103398029"/>
<dbReference type="RefSeq" id="XP_008334736.1">
    <property type="nucleotide sequence ID" value="XM_008336514.2"/>
</dbReference>
<evidence type="ECO:0000256" key="5">
    <source>
        <dbReference type="ARBA" id="ARBA00023180"/>
    </source>
</evidence>
<comment type="subcellular location">
    <subcellularLocation>
        <location evidence="1">Secreted</location>
    </subcellularLocation>
</comment>
<dbReference type="GeneID" id="103398029"/>
<reference evidence="13" key="2">
    <citation type="submission" date="2025-08" db="UniProtKB">
        <authorList>
            <consortium name="Ensembl"/>
        </authorList>
    </citation>
    <scope>IDENTIFICATION</scope>
</reference>
<reference evidence="13" key="3">
    <citation type="submission" date="2025-09" db="UniProtKB">
        <authorList>
            <consortium name="Ensembl"/>
        </authorList>
    </citation>
    <scope>IDENTIFICATION</scope>
</reference>
<feature type="signal peptide" evidence="11">
    <location>
        <begin position="1"/>
        <end position="23"/>
    </location>
</feature>
<name>A0A3P8VSZ6_CYNSE</name>
<dbReference type="InterPro" id="IPR023796">
    <property type="entry name" value="Serpin_dom"/>
</dbReference>
<evidence type="ECO:0000256" key="4">
    <source>
        <dbReference type="ARBA" id="ARBA00022729"/>
    </source>
</evidence>
<evidence type="ECO:0000256" key="2">
    <source>
        <dbReference type="ARBA" id="ARBA00009500"/>
    </source>
</evidence>
<dbReference type="Gene3D" id="2.30.39.10">
    <property type="entry name" value="Alpha-1-antitrypsin, domain 1"/>
    <property type="match status" value="1"/>
</dbReference>
<accession>A0A3P8VSZ6</accession>
<comment type="similarity">
    <text evidence="2 10">Belongs to the serpin family.</text>
</comment>
<dbReference type="InterPro" id="IPR042185">
    <property type="entry name" value="Serpin_sf_2"/>
</dbReference>
<dbReference type="InterPro" id="IPR023795">
    <property type="entry name" value="Serpin_CS"/>
</dbReference>
<evidence type="ECO:0000256" key="6">
    <source>
        <dbReference type="ARBA" id="ARBA00037352"/>
    </source>
</evidence>
<dbReference type="PANTHER" id="PTHR11461:SF375">
    <property type="entry name" value="THYROXINE-BINDING GLOBULIN"/>
    <property type="match status" value="1"/>
</dbReference>
<evidence type="ECO:0000256" key="3">
    <source>
        <dbReference type="ARBA" id="ARBA00022525"/>
    </source>
</evidence>
<evidence type="ECO:0000256" key="1">
    <source>
        <dbReference type="ARBA" id="ARBA00004613"/>
    </source>
</evidence>
<dbReference type="AlphaFoldDB" id="A0A3P8VSZ6"/>
<keyword evidence="5" id="KW-0325">Glycoprotein</keyword>
<dbReference type="InterPro" id="IPR036186">
    <property type="entry name" value="Serpin_sf"/>
</dbReference>
<reference evidence="13 14" key="1">
    <citation type="journal article" date="2014" name="Nat. Genet.">
        <title>Whole-genome sequence of a flatfish provides insights into ZW sex chromosome evolution and adaptation to a benthic lifestyle.</title>
        <authorList>
            <person name="Chen S."/>
            <person name="Zhang G."/>
            <person name="Shao C."/>
            <person name="Huang Q."/>
            <person name="Liu G."/>
            <person name="Zhang P."/>
            <person name="Song W."/>
            <person name="An N."/>
            <person name="Chalopin D."/>
            <person name="Volff J.N."/>
            <person name="Hong Y."/>
            <person name="Li Q."/>
            <person name="Sha Z."/>
            <person name="Zhou H."/>
            <person name="Xie M."/>
            <person name="Yu Q."/>
            <person name="Liu Y."/>
            <person name="Xiang H."/>
            <person name="Wang N."/>
            <person name="Wu K."/>
            <person name="Yang C."/>
            <person name="Zhou Q."/>
            <person name="Liao X."/>
            <person name="Yang L."/>
            <person name="Hu Q."/>
            <person name="Zhang J."/>
            <person name="Meng L."/>
            <person name="Jin L."/>
            <person name="Tian Y."/>
            <person name="Lian J."/>
            <person name="Yang J."/>
            <person name="Miao G."/>
            <person name="Liu S."/>
            <person name="Liang Z."/>
            <person name="Yan F."/>
            <person name="Li Y."/>
            <person name="Sun B."/>
            <person name="Zhang H."/>
            <person name="Zhang J."/>
            <person name="Zhu Y."/>
            <person name="Du M."/>
            <person name="Zhao Y."/>
            <person name="Schartl M."/>
            <person name="Tang Q."/>
            <person name="Wang J."/>
        </authorList>
    </citation>
    <scope>NUCLEOTIDE SEQUENCE</scope>
</reference>
<dbReference type="OMA" id="TLMSFQH"/>